<name>A0A8J1Y3S4_OWEFU</name>
<accession>A0A8J1Y3S4</accession>
<dbReference type="Gene3D" id="1.10.238.10">
    <property type="entry name" value="EF-hand"/>
    <property type="match status" value="1"/>
</dbReference>
<reference evidence="3" key="1">
    <citation type="submission" date="2022-03" db="EMBL/GenBank/DDBJ databases">
        <authorList>
            <person name="Martin C."/>
        </authorList>
    </citation>
    <scope>NUCLEOTIDE SEQUENCE</scope>
</reference>
<proteinExistence type="predicted"/>
<gene>
    <name evidence="3" type="ORF">OFUS_LOCUS12138</name>
</gene>
<dbReference type="InterPro" id="IPR018247">
    <property type="entry name" value="EF_Hand_1_Ca_BS"/>
</dbReference>
<comment type="caution">
    <text evidence="3">The sequence shown here is derived from an EMBL/GenBank/DDBJ whole genome shotgun (WGS) entry which is preliminary data.</text>
</comment>
<feature type="signal peptide" evidence="2">
    <location>
        <begin position="1"/>
        <end position="23"/>
    </location>
</feature>
<feature type="region of interest" description="Disordered" evidence="1">
    <location>
        <begin position="157"/>
        <end position="176"/>
    </location>
</feature>
<dbReference type="SUPFAM" id="SSF47473">
    <property type="entry name" value="EF-hand"/>
    <property type="match status" value="1"/>
</dbReference>
<evidence type="ECO:0000256" key="2">
    <source>
        <dbReference type="SAM" id="SignalP"/>
    </source>
</evidence>
<feature type="chain" id="PRO_5043322010" evidence="2">
    <location>
        <begin position="24"/>
        <end position="176"/>
    </location>
</feature>
<feature type="compositionally biased region" description="Basic residues" evidence="1">
    <location>
        <begin position="163"/>
        <end position="176"/>
    </location>
</feature>
<keyword evidence="2" id="KW-0732">Signal</keyword>
<dbReference type="AlphaFoldDB" id="A0A8J1Y3S4"/>
<dbReference type="PROSITE" id="PS00018">
    <property type="entry name" value="EF_HAND_1"/>
    <property type="match status" value="1"/>
</dbReference>
<protein>
    <submittedName>
        <fullName evidence="3">Uncharacterized protein</fullName>
    </submittedName>
</protein>
<dbReference type="InterPro" id="IPR011992">
    <property type="entry name" value="EF-hand-dom_pair"/>
</dbReference>
<evidence type="ECO:0000313" key="4">
    <source>
        <dbReference type="Proteomes" id="UP000749559"/>
    </source>
</evidence>
<organism evidence="3 4">
    <name type="scientific">Owenia fusiformis</name>
    <name type="common">Polychaete worm</name>
    <dbReference type="NCBI Taxonomy" id="6347"/>
    <lineage>
        <taxon>Eukaryota</taxon>
        <taxon>Metazoa</taxon>
        <taxon>Spiralia</taxon>
        <taxon>Lophotrochozoa</taxon>
        <taxon>Annelida</taxon>
        <taxon>Polychaeta</taxon>
        <taxon>Sedentaria</taxon>
        <taxon>Canalipalpata</taxon>
        <taxon>Sabellida</taxon>
        <taxon>Oweniida</taxon>
        <taxon>Oweniidae</taxon>
        <taxon>Owenia</taxon>
    </lineage>
</organism>
<dbReference type="OrthoDB" id="6067987at2759"/>
<dbReference type="EMBL" id="CAIIXF020000006">
    <property type="protein sequence ID" value="CAH1786192.1"/>
    <property type="molecule type" value="Genomic_DNA"/>
</dbReference>
<evidence type="ECO:0000313" key="3">
    <source>
        <dbReference type="EMBL" id="CAH1786192.1"/>
    </source>
</evidence>
<sequence length="176" mass="20395">MKVFTGLLTLMLISALVLPEAEARGWFRRVVARVKSVFCSNVVSRVCERNGVCSWINRRVCSKRDLDSIQLELRDVDDGDDEKHLCPMPVSFDIFDVNEDDRIDAKELAKTFNMNWKDTQKNVIDGCDRDGDNALSEEEFEDCPFVFEDRLLDSGKQPQFIAKQRKERKKKNKNED</sequence>
<evidence type="ECO:0000256" key="1">
    <source>
        <dbReference type="SAM" id="MobiDB-lite"/>
    </source>
</evidence>
<keyword evidence="4" id="KW-1185">Reference proteome</keyword>
<dbReference type="Proteomes" id="UP000749559">
    <property type="component" value="Unassembled WGS sequence"/>
</dbReference>